<reference evidence="2 3" key="1">
    <citation type="submission" date="2006-01" db="EMBL/GenBank/DDBJ databases">
        <title>Complete sequence of Rhodopseudomonas palustris HaA2.</title>
        <authorList>
            <consortium name="US DOE Joint Genome Institute"/>
            <person name="Copeland A."/>
            <person name="Lucas S."/>
            <person name="Lapidus A."/>
            <person name="Barry K."/>
            <person name="Detter J.C."/>
            <person name="Glavina T."/>
            <person name="Hammon N."/>
            <person name="Israni S."/>
            <person name="Pitluck S."/>
            <person name="Chain P."/>
            <person name="Malfatti S."/>
            <person name="Shin M."/>
            <person name="Vergez L."/>
            <person name="Schmutz J."/>
            <person name="Larimer F."/>
            <person name="Land M."/>
            <person name="Hauser L."/>
            <person name="Pelletier D.A."/>
            <person name="Kyrpides N."/>
            <person name="Anderson I."/>
            <person name="Oda Y."/>
            <person name="Harwood C.S."/>
            <person name="Richardson P."/>
        </authorList>
    </citation>
    <scope>NUCLEOTIDE SEQUENCE [LARGE SCALE GENOMIC DNA]</scope>
    <source>
        <strain evidence="2 3">HaA2</strain>
    </source>
</reference>
<dbReference type="AlphaFoldDB" id="Q2J244"/>
<protein>
    <submittedName>
        <fullName evidence="2">Uncharacterized protein</fullName>
    </submittedName>
</protein>
<dbReference type="Proteomes" id="UP000008809">
    <property type="component" value="Chromosome"/>
</dbReference>
<proteinExistence type="predicted"/>
<dbReference type="KEGG" id="rpb:RPB_0755"/>
<dbReference type="RefSeq" id="WP_011439655.1">
    <property type="nucleotide sequence ID" value="NC_007778.1"/>
</dbReference>
<organism evidence="2 3">
    <name type="scientific">Rhodopseudomonas palustris (strain HaA2)</name>
    <dbReference type="NCBI Taxonomy" id="316058"/>
    <lineage>
        <taxon>Bacteria</taxon>
        <taxon>Pseudomonadati</taxon>
        <taxon>Pseudomonadota</taxon>
        <taxon>Alphaproteobacteria</taxon>
        <taxon>Hyphomicrobiales</taxon>
        <taxon>Nitrobacteraceae</taxon>
        <taxon>Rhodopseudomonas</taxon>
    </lineage>
</organism>
<feature type="region of interest" description="Disordered" evidence="1">
    <location>
        <begin position="1"/>
        <end position="31"/>
    </location>
</feature>
<evidence type="ECO:0000256" key="1">
    <source>
        <dbReference type="SAM" id="MobiDB-lite"/>
    </source>
</evidence>
<feature type="compositionally biased region" description="Basic and acidic residues" evidence="1">
    <location>
        <begin position="1"/>
        <end position="21"/>
    </location>
</feature>
<keyword evidence="3" id="KW-1185">Reference proteome</keyword>
<dbReference type="EMBL" id="CP000250">
    <property type="protein sequence ID" value="ABD05466.1"/>
    <property type="molecule type" value="Genomic_DNA"/>
</dbReference>
<accession>Q2J244</accession>
<dbReference type="STRING" id="316058.RPB_0755"/>
<evidence type="ECO:0000313" key="2">
    <source>
        <dbReference type="EMBL" id="ABD05466.1"/>
    </source>
</evidence>
<dbReference type="HOGENOM" id="CLU_208583_0_0_5"/>
<name>Q2J244_RHOP2</name>
<dbReference type="OrthoDB" id="8243448at2"/>
<gene>
    <name evidence="2" type="ordered locus">RPB_0755</name>
</gene>
<sequence length="62" mass="6917">MAEKPNDHSLDPDDFPVHADHTAVTTQDGETIAEAKTEKLAENIAERLNEQAAQEEEDRWSA</sequence>
<dbReference type="eggNOG" id="ENOG5032HWT">
    <property type="taxonomic scope" value="Bacteria"/>
</dbReference>
<evidence type="ECO:0000313" key="3">
    <source>
        <dbReference type="Proteomes" id="UP000008809"/>
    </source>
</evidence>